<organism evidence="2 3">
    <name type="scientific">Christiangramia fulva</name>
    <dbReference type="NCBI Taxonomy" id="2126553"/>
    <lineage>
        <taxon>Bacteria</taxon>
        <taxon>Pseudomonadati</taxon>
        <taxon>Bacteroidota</taxon>
        <taxon>Flavobacteriia</taxon>
        <taxon>Flavobacteriales</taxon>
        <taxon>Flavobacteriaceae</taxon>
        <taxon>Christiangramia</taxon>
    </lineage>
</organism>
<name>A0A2R3Z8F0_9FLAO</name>
<dbReference type="InterPro" id="IPR025992">
    <property type="entry name" value="Haem-bd"/>
</dbReference>
<proteinExistence type="predicted"/>
<dbReference type="EMBL" id="CP028136">
    <property type="protein sequence ID" value="AVR46551.1"/>
    <property type="molecule type" value="Genomic_DNA"/>
</dbReference>
<evidence type="ECO:0000313" key="2">
    <source>
        <dbReference type="EMBL" id="AVR46551.1"/>
    </source>
</evidence>
<dbReference type="KEGG" id="grs:C7S20_15470"/>
<sequence>MKILKITLGVFLVIMLVVQFVPRHPNKSSEIPPTDFTKVNEVPQPVKGKLFESCYDCHSNNTRYPWYNRVQPVAWFLDDHITAGKKELNFSEWANYSDRRKNSKLRSIISQVEDGEMPLDSYTFLHKEAVFSEKEKKEFLDYMRRLKKGLEL</sequence>
<feature type="domain" description="Haem-binding" evidence="1">
    <location>
        <begin position="12"/>
        <end position="147"/>
    </location>
</feature>
<evidence type="ECO:0000313" key="3">
    <source>
        <dbReference type="Proteomes" id="UP000241507"/>
    </source>
</evidence>
<dbReference type="SMART" id="SM01235">
    <property type="entry name" value="Haem_bd"/>
    <property type="match status" value="1"/>
</dbReference>
<dbReference type="RefSeq" id="WP_107013324.1">
    <property type="nucleotide sequence ID" value="NZ_CP028136.1"/>
</dbReference>
<keyword evidence="3" id="KW-1185">Reference proteome</keyword>
<dbReference type="OrthoDB" id="196738at2"/>
<reference evidence="3" key="1">
    <citation type="submission" date="2018-03" db="EMBL/GenBank/DDBJ databases">
        <title>Gramella fulva sp. nov., isolated from a dry surface of tidal flat.</title>
        <authorList>
            <person name="Hwang S.H."/>
            <person name="Hwang W.M."/>
            <person name="Kang K."/>
            <person name="Ahn T.-Y."/>
        </authorList>
    </citation>
    <scope>NUCLEOTIDE SEQUENCE [LARGE SCALE GENOMIC DNA]</scope>
    <source>
        <strain evidence="3">SH35</strain>
    </source>
</reference>
<gene>
    <name evidence="2" type="ORF">C7S20_15470</name>
</gene>
<protein>
    <recommendedName>
        <fullName evidence="1">Haem-binding domain-containing protein</fullName>
    </recommendedName>
</protein>
<evidence type="ECO:0000259" key="1">
    <source>
        <dbReference type="SMART" id="SM01235"/>
    </source>
</evidence>
<accession>A0A2R3Z8F0</accession>
<dbReference type="AlphaFoldDB" id="A0A2R3Z8F0"/>
<dbReference type="Proteomes" id="UP000241507">
    <property type="component" value="Chromosome"/>
</dbReference>
<dbReference type="Pfam" id="PF14376">
    <property type="entry name" value="Haem_bd"/>
    <property type="match status" value="1"/>
</dbReference>